<proteinExistence type="predicted"/>
<evidence type="ECO:0000256" key="2">
    <source>
        <dbReference type="SAM" id="MobiDB-lite"/>
    </source>
</evidence>
<dbReference type="EMBL" id="FLYI01000222">
    <property type="protein sequence ID" value="SCA81935.1"/>
    <property type="molecule type" value="Genomic_DNA"/>
</dbReference>
<dbReference type="Pfam" id="PF05795">
    <property type="entry name" value="Plasmodium_Vir"/>
    <property type="match status" value="1"/>
</dbReference>
<evidence type="ECO:0000256" key="1">
    <source>
        <dbReference type="SAM" id="Coils"/>
    </source>
</evidence>
<dbReference type="VEuPathDB" id="PlasmoDB:PVPAM_000027400"/>
<feature type="coiled-coil region" evidence="1">
    <location>
        <begin position="146"/>
        <end position="173"/>
    </location>
</feature>
<keyword evidence="1" id="KW-0175">Coiled coil</keyword>
<sequence>MTDHILDITKWKKEYPFLNEVSYVYDKFNSNEYADLNEGLYDSLCHTIIRSVNENVVKYKDVCKKLMRNLEYFTLNLIYYEISSDRCNILFHWLYNLLDKGNFTYDIIDKCFETYDDHILKKGNTNMKCFYYKDNKLYEPTKITLLDIFDNNMNNIEKLLKTEREEIKFLCRKFVCECLKIYKYMNETYCLKSSEKSPKHTDTCLKLSLFSSSYNIFHSKLVGIDPKIPSLDNIYSECLDERPLSQQEDPLGLRGKGYRSRPSGDVLTEGSTDPDRDLAVSLPQPLENGDSSMKSITTTIGTVAGASSLLALLYKFSPGRNWIRSGFRGGRDRINSNLYAHGPSELLFDRMEHNDFNSYSIGYEAM</sequence>
<gene>
    <name evidence="3" type="ORF">PVC01_000049700</name>
</gene>
<reference evidence="3 4" key="1">
    <citation type="submission" date="2016-07" db="EMBL/GenBank/DDBJ databases">
        <authorList>
            <consortium name="Pathogen Informatics"/>
        </authorList>
    </citation>
    <scope>NUCLEOTIDE SEQUENCE [LARGE SCALE GENOMIC DNA]</scope>
</reference>
<evidence type="ECO:0000313" key="4">
    <source>
        <dbReference type="Proteomes" id="UP000305196"/>
    </source>
</evidence>
<name>A0A1G4EBQ7_PLAVI</name>
<accession>A0A1G4EBQ7</accession>
<dbReference type="VEuPathDB" id="PlasmoDB:PVW1_100010500"/>
<dbReference type="AlphaFoldDB" id="A0A1G4EBQ7"/>
<dbReference type="VEuPathDB" id="PlasmoDB:PVP01_0001220"/>
<evidence type="ECO:0000313" key="3">
    <source>
        <dbReference type="EMBL" id="SCA81935.1"/>
    </source>
</evidence>
<organism evidence="3 4">
    <name type="scientific">Plasmodium vivax</name>
    <name type="common">malaria parasite P. vivax</name>
    <dbReference type="NCBI Taxonomy" id="5855"/>
    <lineage>
        <taxon>Eukaryota</taxon>
        <taxon>Sar</taxon>
        <taxon>Alveolata</taxon>
        <taxon>Apicomplexa</taxon>
        <taxon>Aconoidasida</taxon>
        <taxon>Haemosporida</taxon>
        <taxon>Plasmodiidae</taxon>
        <taxon>Plasmodium</taxon>
        <taxon>Plasmodium (Plasmodium)</taxon>
    </lineage>
</organism>
<dbReference type="InterPro" id="IPR008780">
    <property type="entry name" value="Plasmodium_Vir"/>
</dbReference>
<dbReference type="Proteomes" id="UP000305196">
    <property type="component" value="Unassembled WGS sequence"/>
</dbReference>
<feature type="region of interest" description="Disordered" evidence="2">
    <location>
        <begin position="246"/>
        <end position="292"/>
    </location>
</feature>
<protein>
    <recommendedName>
        <fullName evidence="5">VIR protein</fullName>
    </recommendedName>
</protein>
<evidence type="ECO:0008006" key="5">
    <source>
        <dbReference type="Google" id="ProtNLM"/>
    </source>
</evidence>